<dbReference type="AlphaFoldDB" id="A0A7W9WPU6"/>
<gene>
    <name evidence="1" type="ORF">HNR28_002981</name>
</gene>
<sequence length="32" mass="3690">MIVLLVRVMMRVMVRVAASRPRRAAGERFLGF</sequence>
<protein>
    <submittedName>
        <fullName evidence="1">Uncharacterized protein</fullName>
    </submittedName>
</protein>
<evidence type="ECO:0000313" key="2">
    <source>
        <dbReference type="Proteomes" id="UP000541136"/>
    </source>
</evidence>
<comment type="caution">
    <text evidence="1">The sequence shown here is derived from an EMBL/GenBank/DDBJ whole genome shotgun (WGS) entry which is preliminary data.</text>
</comment>
<dbReference type="EMBL" id="JACHIB010000018">
    <property type="protein sequence ID" value="MBB6084933.1"/>
    <property type="molecule type" value="Genomic_DNA"/>
</dbReference>
<dbReference type="Proteomes" id="UP000541136">
    <property type="component" value="Unassembled WGS sequence"/>
</dbReference>
<evidence type="ECO:0000313" key="1">
    <source>
        <dbReference type="EMBL" id="MBB6084933.1"/>
    </source>
</evidence>
<accession>A0A7W9WPU6</accession>
<organism evidence="1 2">
    <name type="scientific">Castellaniella defragrans</name>
    <name type="common">Alcaligenes defragrans</name>
    <dbReference type="NCBI Taxonomy" id="75697"/>
    <lineage>
        <taxon>Bacteria</taxon>
        <taxon>Pseudomonadati</taxon>
        <taxon>Pseudomonadota</taxon>
        <taxon>Betaproteobacteria</taxon>
        <taxon>Burkholderiales</taxon>
        <taxon>Alcaligenaceae</taxon>
        <taxon>Castellaniella</taxon>
    </lineage>
</organism>
<reference evidence="1 2" key="1">
    <citation type="submission" date="2020-08" db="EMBL/GenBank/DDBJ databases">
        <title>Genomic Encyclopedia of Type Strains, Phase IV (KMG-IV): sequencing the most valuable type-strain genomes for metagenomic binning, comparative biology and taxonomic classification.</title>
        <authorList>
            <person name="Goeker M."/>
        </authorList>
    </citation>
    <scope>NUCLEOTIDE SEQUENCE [LARGE SCALE GENOMIC DNA]</scope>
    <source>
        <strain evidence="1 2">DSM 12141</strain>
    </source>
</reference>
<name>A0A7W9WPU6_CASDE</name>
<proteinExistence type="predicted"/>